<feature type="region of interest" description="Disordered" evidence="1">
    <location>
        <begin position="1"/>
        <end position="107"/>
    </location>
</feature>
<feature type="compositionally biased region" description="Low complexity" evidence="1">
    <location>
        <begin position="57"/>
        <end position="79"/>
    </location>
</feature>
<evidence type="ECO:0000313" key="2">
    <source>
        <dbReference type="EMBL" id="SNR48099.1"/>
    </source>
</evidence>
<feature type="compositionally biased region" description="Low complexity" evidence="1">
    <location>
        <begin position="197"/>
        <end position="221"/>
    </location>
</feature>
<dbReference type="OrthoDB" id="3695378at2"/>
<dbReference type="AlphaFoldDB" id="A0A238WR21"/>
<name>A0A238WR21_9PSEU</name>
<accession>A0A238WR21</accession>
<evidence type="ECO:0000256" key="1">
    <source>
        <dbReference type="SAM" id="MobiDB-lite"/>
    </source>
</evidence>
<dbReference type="RefSeq" id="WP_141134613.1">
    <property type="nucleotide sequence ID" value="NZ_FZNW01000007.1"/>
</dbReference>
<feature type="compositionally biased region" description="Polar residues" evidence="1">
    <location>
        <begin position="164"/>
        <end position="179"/>
    </location>
</feature>
<evidence type="ECO:0000313" key="3">
    <source>
        <dbReference type="Proteomes" id="UP000198348"/>
    </source>
</evidence>
<dbReference type="Proteomes" id="UP000198348">
    <property type="component" value="Unassembled WGS sequence"/>
</dbReference>
<feature type="compositionally biased region" description="Basic and acidic residues" evidence="1">
    <location>
        <begin position="20"/>
        <end position="41"/>
    </location>
</feature>
<organism evidence="2 3">
    <name type="scientific">Haloechinothrix alba</name>
    <dbReference type="NCBI Taxonomy" id="664784"/>
    <lineage>
        <taxon>Bacteria</taxon>
        <taxon>Bacillati</taxon>
        <taxon>Actinomycetota</taxon>
        <taxon>Actinomycetes</taxon>
        <taxon>Pseudonocardiales</taxon>
        <taxon>Pseudonocardiaceae</taxon>
        <taxon>Haloechinothrix</taxon>
    </lineage>
</organism>
<feature type="region of interest" description="Disordered" evidence="1">
    <location>
        <begin position="136"/>
        <end position="294"/>
    </location>
</feature>
<keyword evidence="3" id="KW-1185">Reference proteome</keyword>
<dbReference type="EMBL" id="FZNW01000007">
    <property type="protein sequence ID" value="SNR48099.1"/>
    <property type="molecule type" value="Genomic_DNA"/>
</dbReference>
<feature type="compositionally biased region" description="Acidic residues" evidence="1">
    <location>
        <begin position="238"/>
        <end position="272"/>
    </location>
</feature>
<proteinExistence type="predicted"/>
<protein>
    <submittedName>
        <fullName evidence="2">Uncharacterized protein</fullName>
    </submittedName>
</protein>
<gene>
    <name evidence="2" type="ORF">SAMN06265360_10726</name>
</gene>
<sequence length="294" mass="29210">MSTGRSRRNAENPRTVAELVARESRGDASPDRVRPDAHEGEQASVVPVAELLRREGSSGTRAGSTAPATSTGTSFPASAQSLGKVATQATAARIPDSTEAGEGHKSHFRGATVGSAAVLCGLTLAGLVALKPTTALSPETDDRATGSSDSTQPHILEPDGGDITTASVAMETTSSSNTGAHGVQGASERQGDERDTASSTSGGDTASGTTTRSAQPTSTTQSEDDADSGARSGTVDDSTGDGDSDGSTDSGSDDGTQDGDGDKDGNEDEDSSLLDPVEGVVGGVLDTTGALLGG</sequence>
<reference evidence="2 3" key="1">
    <citation type="submission" date="2017-06" db="EMBL/GenBank/DDBJ databases">
        <authorList>
            <person name="Kim H.J."/>
            <person name="Triplett B.A."/>
        </authorList>
    </citation>
    <scope>NUCLEOTIDE SEQUENCE [LARGE SCALE GENOMIC DNA]</scope>
    <source>
        <strain evidence="2 3">DSM 45207</strain>
    </source>
</reference>